<dbReference type="Proteomes" id="UP000823486">
    <property type="component" value="Unassembled WGS sequence"/>
</dbReference>
<comment type="caution">
    <text evidence="2">The sequence shown here is derived from an EMBL/GenBank/DDBJ whole genome shotgun (WGS) entry which is preliminary data.</text>
</comment>
<evidence type="ECO:0000313" key="3">
    <source>
        <dbReference type="Proteomes" id="UP000823486"/>
    </source>
</evidence>
<evidence type="ECO:0008006" key="4">
    <source>
        <dbReference type="Google" id="ProtNLM"/>
    </source>
</evidence>
<evidence type="ECO:0000256" key="1">
    <source>
        <dbReference type="SAM" id="MobiDB-lite"/>
    </source>
</evidence>
<accession>A0ABS2QKW4</accession>
<organism evidence="2 3">
    <name type="scientific">Peribacillus deserti</name>
    <dbReference type="NCBI Taxonomy" id="673318"/>
    <lineage>
        <taxon>Bacteria</taxon>
        <taxon>Bacillati</taxon>
        <taxon>Bacillota</taxon>
        <taxon>Bacilli</taxon>
        <taxon>Bacillales</taxon>
        <taxon>Bacillaceae</taxon>
        <taxon>Peribacillus</taxon>
    </lineage>
</organism>
<feature type="compositionally biased region" description="Basic and acidic residues" evidence="1">
    <location>
        <begin position="32"/>
        <end position="43"/>
    </location>
</feature>
<feature type="region of interest" description="Disordered" evidence="1">
    <location>
        <begin position="1"/>
        <end position="49"/>
    </location>
</feature>
<evidence type="ECO:0000313" key="2">
    <source>
        <dbReference type="EMBL" id="MBM7693645.1"/>
    </source>
</evidence>
<gene>
    <name evidence="2" type="ORF">JOC77_003089</name>
</gene>
<sequence>MPKDNNGLDKNMGGGPVKSPLESDNAFSRTGLKNDRLTREAVKGKNNRG</sequence>
<proteinExistence type="predicted"/>
<dbReference type="EMBL" id="JAFBFI010000014">
    <property type="protein sequence ID" value="MBM7693645.1"/>
    <property type="molecule type" value="Genomic_DNA"/>
</dbReference>
<protein>
    <recommendedName>
        <fullName evidence="4">Small, acid-soluble spore protein L</fullName>
    </recommendedName>
</protein>
<dbReference type="RefSeq" id="WP_204544520.1">
    <property type="nucleotide sequence ID" value="NZ_JAFBFI010000014.1"/>
</dbReference>
<keyword evidence="3" id="KW-1185">Reference proteome</keyword>
<reference evidence="2 3" key="1">
    <citation type="submission" date="2021-01" db="EMBL/GenBank/DDBJ databases">
        <title>Genomic Encyclopedia of Type Strains, Phase IV (KMG-IV): sequencing the most valuable type-strain genomes for metagenomic binning, comparative biology and taxonomic classification.</title>
        <authorList>
            <person name="Goeker M."/>
        </authorList>
    </citation>
    <scope>NUCLEOTIDE SEQUENCE [LARGE SCALE GENOMIC DNA]</scope>
    <source>
        <strain evidence="2 3">DSM 105482</strain>
    </source>
</reference>
<name>A0ABS2QKW4_9BACI</name>